<comment type="caution">
    <text evidence="2">The sequence shown here is derived from an EMBL/GenBank/DDBJ whole genome shotgun (WGS) entry which is preliminary data.</text>
</comment>
<evidence type="ECO:0000313" key="4">
    <source>
        <dbReference type="Proteomes" id="UP000317180"/>
    </source>
</evidence>
<evidence type="ECO:0000313" key="2">
    <source>
        <dbReference type="EMBL" id="RNB55334.1"/>
    </source>
</evidence>
<accession>A0A3M8AVU7</accession>
<sequence length="180" mass="20857">MRDVPNRHRGLPSRTPEMLYNVVRKFYRGAVSHYDLIQEKKREAHACWEQMQTSGDDRPLRAALTTLFLEFHFYVTCWLQIELALYRLARQDERLALVMDTFRAALERHVAVREQLEQTEACVAAQFTALGSGWSCPGIEQDAYLFDGFTFTVDESSLVELHALYAAIEEQRRLSPNEKA</sequence>
<dbReference type="EMBL" id="RHHN01000035">
    <property type="protein sequence ID" value="RNB55334.1"/>
    <property type="molecule type" value="Genomic_DNA"/>
</dbReference>
<proteinExistence type="predicted"/>
<dbReference type="OrthoDB" id="2466419at2"/>
<protein>
    <submittedName>
        <fullName evidence="2">Uncharacterized protein</fullName>
    </submittedName>
</protein>
<name>A0A3M8AVU7_9BACL</name>
<organism evidence="2 3">
    <name type="scientific">Brevibacillus agri</name>
    <dbReference type="NCBI Taxonomy" id="51101"/>
    <lineage>
        <taxon>Bacteria</taxon>
        <taxon>Bacillati</taxon>
        <taxon>Bacillota</taxon>
        <taxon>Bacilli</taxon>
        <taxon>Bacillales</taxon>
        <taxon>Paenibacillaceae</taxon>
        <taxon>Brevibacillus</taxon>
    </lineage>
</organism>
<reference evidence="2 3" key="1">
    <citation type="submission" date="2018-10" db="EMBL/GenBank/DDBJ databases">
        <title>Phylogenomics of Brevibacillus.</title>
        <authorList>
            <person name="Dunlap C."/>
        </authorList>
    </citation>
    <scope>NUCLEOTIDE SEQUENCE [LARGE SCALE GENOMIC DNA]</scope>
    <source>
        <strain evidence="2 3">NRRL NRS 1219</strain>
    </source>
</reference>
<evidence type="ECO:0000313" key="1">
    <source>
        <dbReference type="EMBL" id="GED25547.1"/>
    </source>
</evidence>
<dbReference type="EMBL" id="BJOD01000014">
    <property type="protein sequence ID" value="GED25547.1"/>
    <property type="molecule type" value="Genomic_DNA"/>
</dbReference>
<gene>
    <name evidence="1" type="ORF">BAG01nite_16490</name>
    <name evidence="2" type="ORF">EB820_11395</name>
</gene>
<evidence type="ECO:0000313" key="3">
    <source>
        <dbReference type="Proteomes" id="UP000276178"/>
    </source>
</evidence>
<dbReference type="Proteomes" id="UP000276178">
    <property type="component" value="Unassembled WGS sequence"/>
</dbReference>
<reference evidence="1 4" key="2">
    <citation type="submission" date="2019-06" db="EMBL/GenBank/DDBJ databases">
        <title>Whole genome shotgun sequence of Brevibacillus agri NBRC 15538.</title>
        <authorList>
            <person name="Hosoyama A."/>
            <person name="Uohara A."/>
            <person name="Ohji S."/>
            <person name="Ichikawa N."/>
        </authorList>
    </citation>
    <scope>NUCLEOTIDE SEQUENCE [LARGE SCALE GENOMIC DNA]</scope>
    <source>
        <strain evidence="1 4">NBRC 15538</strain>
    </source>
</reference>
<dbReference type="GeneID" id="82812976"/>
<dbReference type="Proteomes" id="UP000317180">
    <property type="component" value="Unassembled WGS sequence"/>
</dbReference>
<dbReference type="AlphaFoldDB" id="A0A3M8AVU7"/>
<keyword evidence="4" id="KW-1185">Reference proteome</keyword>
<dbReference type="RefSeq" id="WP_026557909.1">
    <property type="nucleotide sequence ID" value="NZ_BJOD01000014.1"/>
</dbReference>